<keyword evidence="2 4" id="KW-0863">Zinc-finger</keyword>
<dbReference type="Pfam" id="PF01428">
    <property type="entry name" value="zf-AN1"/>
    <property type="match status" value="1"/>
</dbReference>
<name>A0A9J6FFU4_HAELO</name>
<dbReference type="GO" id="GO:0003677">
    <property type="term" value="F:DNA binding"/>
    <property type="evidence" value="ECO:0007669"/>
    <property type="project" value="InterPro"/>
</dbReference>
<organism evidence="8 9">
    <name type="scientific">Haemaphysalis longicornis</name>
    <name type="common">Bush tick</name>
    <dbReference type="NCBI Taxonomy" id="44386"/>
    <lineage>
        <taxon>Eukaryota</taxon>
        <taxon>Metazoa</taxon>
        <taxon>Ecdysozoa</taxon>
        <taxon>Arthropoda</taxon>
        <taxon>Chelicerata</taxon>
        <taxon>Arachnida</taxon>
        <taxon>Acari</taxon>
        <taxon>Parasitiformes</taxon>
        <taxon>Ixodida</taxon>
        <taxon>Ixodoidea</taxon>
        <taxon>Ixodidae</taxon>
        <taxon>Haemaphysalinae</taxon>
        <taxon>Haemaphysalis</taxon>
    </lineage>
</organism>
<feature type="domain" description="A20-type" evidence="6">
    <location>
        <begin position="9"/>
        <end position="43"/>
    </location>
</feature>
<dbReference type="SMART" id="SM00154">
    <property type="entry name" value="ZnF_AN1"/>
    <property type="match status" value="1"/>
</dbReference>
<dbReference type="InterPro" id="IPR035896">
    <property type="entry name" value="AN1-like_Znf"/>
</dbReference>
<accession>A0A9J6FFU4</accession>
<dbReference type="SUPFAM" id="SSF57716">
    <property type="entry name" value="Glucocorticoid receptor-like (DNA-binding domain)"/>
    <property type="match status" value="1"/>
</dbReference>
<protein>
    <recommendedName>
        <fullName evidence="10">Zinc finger protein</fullName>
    </recommendedName>
</protein>
<evidence type="ECO:0000256" key="1">
    <source>
        <dbReference type="ARBA" id="ARBA00022723"/>
    </source>
</evidence>
<evidence type="ECO:0000256" key="4">
    <source>
        <dbReference type="PROSITE-ProRule" id="PRU00449"/>
    </source>
</evidence>
<feature type="region of interest" description="Disordered" evidence="5">
    <location>
        <begin position="83"/>
        <end position="103"/>
    </location>
</feature>
<dbReference type="EMBL" id="JABSTR010000001">
    <property type="protein sequence ID" value="KAH9360916.1"/>
    <property type="molecule type" value="Genomic_DNA"/>
</dbReference>
<dbReference type="PANTHER" id="PTHR10634:SF149">
    <property type="entry name" value="AN1-TYPE DOMAIN-CONTAINING PROTEIN-RELATED"/>
    <property type="match status" value="1"/>
</dbReference>
<dbReference type="FunFam" id="4.10.1110.10:FF:000001">
    <property type="entry name" value="Zinc finger AN1-type containing 6"/>
    <property type="match status" value="1"/>
</dbReference>
<reference evidence="8 9" key="1">
    <citation type="journal article" date="2020" name="Cell">
        <title>Large-Scale Comparative Analyses of Tick Genomes Elucidate Their Genetic Diversity and Vector Capacities.</title>
        <authorList>
            <consortium name="Tick Genome and Microbiome Consortium (TIGMIC)"/>
            <person name="Jia N."/>
            <person name="Wang J."/>
            <person name="Shi W."/>
            <person name="Du L."/>
            <person name="Sun Y."/>
            <person name="Zhan W."/>
            <person name="Jiang J.F."/>
            <person name="Wang Q."/>
            <person name="Zhang B."/>
            <person name="Ji P."/>
            <person name="Bell-Sakyi L."/>
            <person name="Cui X.M."/>
            <person name="Yuan T.T."/>
            <person name="Jiang B.G."/>
            <person name="Yang W.F."/>
            <person name="Lam T.T."/>
            <person name="Chang Q.C."/>
            <person name="Ding S.J."/>
            <person name="Wang X.J."/>
            <person name="Zhu J.G."/>
            <person name="Ruan X.D."/>
            <person name="Zhao L."/>
            <person name="Wei J.T."/>
            <person name="Ye R.Z."/>
            <person name="Que T.C."/>
            <person name="Du C.H."/>
            <person name="Zhou Y.H."/>
            <person name="Cheng J.X."/>
            <person name="Dai P.F."/>
            <person name="Guo W.B."/>
            <person name="Han X.H."/>
            <person name="Huang E.J."/>
            <person name="Li L.F."/>
            <person name="Wei W."/>
            <person name="Gao Y.C."/>
            <person name="Liu J.Z."/>
            <person name="Shao H.Z."/>
            <person name="Wang X."/>
            <person name="Wang C.C."/>
            <person name="Yang T.C."/>
            <person name="Huo Q.B."/>
            <person name="Li W."/>
            <person name="Chen H.Y."/>
            <person name="Chen S.E."/>
            <person name="Zhou L.G."/>
            <person name="Ni X.B."/>
            <person name="Tian J.H."/>
            <person name="Sheng Y."/>
            <person name="Liu T."/>
            <person name="Pan Y.S."/>
            <person name="Xia L.Y."/>
            <person name="Li J."/>
            <person name="Zhao F."/>
            <person name="Cao W.C."/>
        </authorList>
    </citation>
    <scope>NUCLEOTIDE SEQUENCE [LARGE SCALE GENOMIC DNA]</scope>
    <source>
        <strain evidence="8">HaeL-2018</strain>
    </source>
</reference>
<evidence type="ECO:0000259" key="6">
    <source>
        <dbReference type="PROSITE" id="PS51036"/>
    </source>
</evidence>
<dbReference type="PROSITE" id="PS51036">
    <property type="entry name" value="ZF_A20"/>
    <property type="match status" value="1"/>
</dbReference>
<dbReference type="GO" id="GO:0008270">
    <property type="term" value="F:zinc ion binding"/>
    <property type="evidence" value="ECO:0007669"/>
    <property type="project" value="UniProtKB-KW"/>
</dbReference>
<feature type="domain" description="AN1-type" evidence="7">
    <location>
        <begin position="139"/>
        <end position="185"/>
    </location>
</feature>
<dbReference type="Gene3D" id="4.10.1110.10">
    <property type="entry name" value="AN1-like Zinc finger"/>
    <property type="match status" value="1"/>
</dbReference>
<gene>
    <name evidence="8" type="ORF">HPB48_003585</name>
</gene>
<keyword evidence="3" id="KW-0862">Zinc</keyword>
<evidence type="ECO:0000313" key="8">
    <source>
        <dbReference type="EMBL" id="KAH9360916.1"/>
    </source>
</evidence>
<dbReference type="OrthoDB" id="428577at2759"/>
<dbReference type="Pfam" id="PF01754">
    <property type="entry name" value="zf-A20"/>
    <property type="match status" value="1"/>
</dbReference>
<evidence type="ECO:0000256" key="3">
    <source>
        <dbReference type="ARBA" id="ARBA00022833"/>
    </source>
</evidence>
<dbReference type="PANTHER" id="PTHR10634">
    <property type="entry name" value="AN1-TYPE ZINC FINGER PROTEIN"/>
    <property type="match status" value="1"/>
</dbReference>
<evidence type="ECO:0000313" key="9">
    <source>
        <dbReference type="Proteomes" id="UP000821853"/>
    </source>
</evidence>
<evidence type="ECO:0000259" key="7">
    <source>
        <dbReference type="PROSITE" id="PS51039"/>
    </source>
</evidence>
<evidence type="ECO:0000256" key="2">
    <source>
        <dbReference type="ARBA" id="ARBA00022771"/>
    </source>
</evidence>
<dbReference type="InterPro" id="IPR002653">
    <property type="entry name" value="Znf_A20"/>
</dbReference>
<keyword evidence="1" id="KW-0479">Metal-binding</keyword>
<dbReference type="Proteomes" id="UP000821853">
    <property type="component" value="Chromosome 1"/>
</dbReference>
<dbReference type="SMART" id="SM00259">
    <property type="entry name" value="ZnF_A20"/>
    <property type="match status" value="1"/>
</dbReference>
<dbReference type="AlphaFoldDB" id="A0A9J6FFU4"/>
<dbReference type="OMA" id="VLCENNC"/>
<dbReference type="PROSITE" id="PS51039">
    <property type="entry name" value="ZF_AN1"/>
    <property type="match status" value="1"/>
</dbReference>
<evidence type="ECO:0008006" key="10">
    <source>
        <dbReference type="Google" id="ProtNLM"/>
    </source>
</evidence>
<comment type="caution">
    <text evidence="8">The sequence shown here is derived from an EMBL/GenBank/DDBJ whole genome shotgun (WGS) entry which is preliminary data.</text>
</comment>
<dbReference type="InterPro" id="IPR000058">
    <property type="entry name" value="Znf_AN1"/>
</dbReference>
<proteinExistence type="predicted"/>
<dbReference type="SUPFAM" id="SSF118310">
    <property type="entry name" value="AN1-like Zinc finger"/>
    <property type="match status" value="1"/>
</dbReference>
<sequence length="204" mass="21380">MERDTNEMPQSGALCRSGCGFYGSPATDGLCSQCYKEALRRAQAAGRGSPTGMSAHLGNAAAAASSSSESPLSTSIAALSNSALNPTSPTVPPVVASTSEDAAVSEEADLDMDTCGETSKLAVGATSEAGSQQGGQKDQKKKNRCRVCRKKVGLIGFQCRCGGLFCSLHRYSDEHDCTFDYKEMGAQEIRKNNPVVVGDKIQKI</sequence>
<keyword evidence="9" id="KW-1185">Reference proteome</keyword>
<dbReference type="VEuPathDB" id="VectorBase:HLOH_050137"/>
<dbReference type="Gene3D" id="1.20.5.4770">
    <property type="match status" value="1"/>
</dbReference>
<dbReference type="InterPro" id="IPR050652">
    <property type="entry name" value="AN1_A20_ZnFinger"/>
</dbReference>
<evidence type="ECO:0000256" key="5">
    <source>
        <dbReference type="SAM" id="MobiDB-lite"/>
    </source>
</evidence>